<dbReference type="InterPro" id="IPR036520">
    <property type="entry name" value="UPF0759_sf"/>
</dbReference>
<dbReference type="PANTHER" id="PTHR30348">
    <property type="entry name" value="UNCHARACTERIZED PROTEIN YECE"/>
    <property type="match status" value="1"/>
</dbReference>
<dbReference type="Pfam" id="PF01904">
    <property type="entry name" value="DUF72"/>
    <property type="match status" value="1"/>
</dbReference>
<dbReference type="Gene3D" id="3.20.20.410">
    <property type="entry name" value="Protein of unknown function UPF0759"/>
    <property type="match status" value="1"/>
</dbReference>
<evidence type="ECO:0000313" key="1">
    <source>
        <dbReference type="EMBL" id="MFD1610408.1"/>
    </source>
</evidence>
<sequence length="242" mass="26868">MSEVRIGTAGWAVPRQTAEAFPSDGSTLERYAARFDAAEINSSFHRSHRPETWERWAASVPPDFRFAVKLPKTITHQQRLVDCDAMLARFAEEIAPLGEKRGPLLVQLPPSLVFDNEVAETFFATASSTLGCDIVCEPRHPSWFAPDADAFLRDLRIARVAADPAPVPEAQQPGGWPGLIYVRLHGSPRTYWSHYDESALRDWAERVGPFVRQGIPTWIIFDNTAGGGAAGNALRFRDLLAE</sequence>
<dbReference type="InterPro" id="IPR002763">
    <property type="entry name" value="DUF72"/>
</dbReference>
<keyword evidence="2" id="KW-1185">Reference proteome</keyword>
<dbReference type="Proteomes" id="UP001597115">
    <property type="component" value="Unassembled WGS sequence"/>
</dbReference>
<accession>A0ABW4HXL2</accession>
<name>A0ABW4HXL2_9SPHN</name>
<evidence type="ECO:0000313" key="2">
    <source>
        <dbReference type="Proteomes" id="UP001597115"/>
    </source>
</evidence>
<proteinExistence type="predicted"/>
<dbReference type="EMBL" id="JBHUDY010000001">
    <property type="protein sequence ID" value="MFD1610408.1"/>
    <property type="molecule type" value="Genomic_DNA"/>
</dbReference>
<organism evidence="1 2">
    <name type="scientific">Sphingomonas tabacisoli</name>
    <dbReference type="NCBI Taxonomy" id="2249466"/>
    <lineage>
        <taxon>Bacteria</taxon>
        <taxon>Pseudomonadati</taxon>
        <taxon>Pseudomonadota</taxon>
        <taxon>Alphaproteobacteria</taxon>
        <taxon>Sphingomonadales</taxon>
        <taxon>Sphingomonadaceae</taxon>
        <taxon>Sphingomonas</taxon>
    </lineage>
</organism>
<reference evidence="2" key="1">
    <citation type="journal article" date="2019" name="Int. J. Syst. Evol. Microbiol.">
        <title>The Global Catalogue of Microorganisms (GCM) 10K type strain sequencing project: providing services to taxonomists for standard genome sequencing and annotation.</title>
        <authorList>
            <consortium name="The Broad Institute Genomics Platform"/>
            <consortium name="The Broad Institute Genome Sequencing Center for Infectious Disease"/>
            <person name="Wu L."/>
            <person name="Ma J."/>
        </authorList>
    </citation>
    <scope>NUCLEOTIDE SEQUENCE [LARGE SCALE GENOMIC DNA]</scope>
    <source>
        <strain evidence="2">CGMCC 1.16275</strain>
    </source>
</reference>
<gene>
    <name evidence="1" type="ORF">ACFSCW_01180</name>
</gene>
<dbReference type="RefSeq" id="WP_380886050.1">
    <property type="nucleotide sequence ID" value="NZ_JBHUDY010000001.1"/>
</dbReference>
<comment type="caution">
    <text evidence="1">The sequence shown here is derived from an EMBL/GenBank/DDBJ whole genome shotgun (WGS) entry which is preliminary data.</text>
</comment>
<dbReference type="SUPFAM" id="SSF117396">
    <property type="entry name" value="TM1631-like"/>
    <property type="match status" value="1"/>
</dbReference>
<dbReference type="PANTHER" id="PTHR30348:SF14">
    <property type="entry name" value="BLR8050 PROTEIN"/>
    <property type="match status" value="1"/>
</dbReference>
<protein>
    <submittedName>
        <fullName evidence="1">DUF72 domain-containing protein</fullName>
    </submittedName>
</protein>